<dbReference type="GeneID" id="113922124"/>
<protein>
    <recommendedName>
        <fullName evidence="18">Stabilin-2</fullName>
    </recommendedName>
    <alternativeName>
        <fullName evidence="19">Fasciclin, EGF-like, laminin-type EGF-like and link domain-containing scavenger receptor 2</fullName>
    </alternativeName>
</protein>
<evidence type="ECO:0000256" key="21">
    <source>
        <dbReference type="PROSITE-ProRule" id="PRU00323"/>
    </source>
</evidence>
<evidence type="ECO:0000259" key="26">
    <source>
        <dbReference type="PROSITE" id="PS50213"/>
    </source>
</evidence>
<feature type="chain" id="PRO_5026748186" description="Stabilin-2" evidence="24">
    <location>
        <begin position="19"/>
        <end position="2514"/>
    </location>
</feature>
<evidence type="ECO:0000256" key="9">
    <source>
        <dbReference type="ARBA" id="ARBA00022729"/>
    </source>
</evidence>
<dbReference type="InterPro" id="IPR024731">
    <property type="entry name" value="NELL2-like_EGF"/>
</dbReference>
<evidence type="ECO:0000256" key="8">
    <source>
        <dbReference type="ARBA" id="ARBA00022692"/>
    </source>
</evidence>
<feature type="disulfide bond" evidence="20">
    <location>
        <begin position="163"/>
        <end position="180"/>
    </location>
</feature>
<keyword evidence="10" id="KW-0677">Repeat</keyword>
<evidence type="ECO:0000256" key="13">
    <source>
        <dbReference type="ARBA" id="ARBA00023157"/>
    </source>
</evidence>
<feature type="disulfide bond" evidence="21">
    <location>
        <begin position="2207"/>
        <end position="2228"/>
    </location>
</feature>
<evidence type="ECO:0000256" key="7">
    <source>
        <dbReference type="ARBA" id="ARBA00022583"/>
    </source>
</evidence>
<name>A0A6J2D1W2_ZALCA</name>
<evidence type="ECO:0000256" key="15">
    <source>
        <dbReference type="ARBA" id="ARBA00023180"/>
    </source>
</evidence>
<feature type="disulfide bond" evidence="20">
    <location>
        <begin position="182"/>
        <end position="191"/>
    </location>
</feature>
<feature type="disulfide bond" evidence="20">
    <location>
        <begin position="1986"/>
        <end position="1995"/>
    </location>
</feature>
<evidence type="ECO:0000313" key="29">
    <source>
        <dbReference type="RefSeq" id="XP_027449736.1"/>
    </source>
</evidence>
<evidence type="ECO:0000259" key="25">
    <source>
        <dbReference type="PROSITE" id="PS50026"/>
    </source>
</evidence>
<dbReference type="GO" id="GO:0006898">
    <property type="term" value="P:receptor-mediated endocytosis"/>
    <property type="evidence" value="ECO:0007669"/>
    <property type="project" value="UniProtKB-ARBA"/>
</dbReference>
<feature type="disulfide bond" evidence="20">
    <location>
        <begin position="137"/>
        <end position="146"/>
    </location>
</feature>
<evidence type="ECO:0000256" key="20">
    <source>
        <dbReference type="PROSITE-ProRule" id="PRU00076"/>
    </source>
</evidence>
<keyword evidence="8 23" id="KW-0812">Transmembrane</keyword>
<dbReference type="Pfam" id="PF12947">
    <property type="entry name" value="EGF_3"/>
    <property type="match status" value="11"/>
</dbReference>
<feature type="disulfide bond" evidence="20">
    <location>
        <begin position="1416"/>
        <end position="1425"/>
    </location>
</feature>
<dbReference type="Gene3D" id="3.10.100.10">
    <property type="entry name" value="Mannose-Binding Protein A, subunit A"/>
    <property type="match status" value="1"/>
</dbReference>
<keyword evidence="7" id="KW-0254">Endocytosis</keyword>
<feature type="domain" description="EGF-like" evidence="25">
    <location>
        <begin position="825"/>
        <end position="865"/>
    </location>
</feature>
<dbReference type="FunFam" id="2.10.25.10:FF:000497">
    <property type="entry name" value="Stabilin 2"/>
    <property type="match status" value="1"/>
</dbReference>
<dbReference type="CTD" id="55576"/>
<feature type="domain" description="FAS1" evidence="26">
    <location>
        <begin position="1738"/>
        <end position="1879"/>
    </location>
</feature>
<dbReference type="InterPro" id="IPR000538">
    <property type="entry name" value="Link_dom"/>
</dbReference>
<evidence type="ECO:0000256" key="18">
    <source>
        <dbReference type="ARBA" id="ARBA00073208"/>
    </source>
</evidence>
<dbReference type="PROSITE" id="PS01241">
    <property type="entry name" value="LINK_1"/>
    <property type="match status" value="1"/>
</dbReference>
<dbReference type="PROSITE" id="PS50213">
    <property type="entry name" value="FAS1"/>
    <property type="match status" value="7"/>
</dbReference>
<dbReference type="InterPro" id="IPR000782">
    <property type="entry name" value="FAS1_domain"/>
</dbReference>
<dbReference type="FunFam" id="2.30.180.10:FF:000021">
    <property type="entry name" value="Stabilin 2"/>
    <property type="match status" value="1"/>
</dbReference>
<feature type="domain" description="FAS1" evidence="26">
    <location>
        <begin position="514"/>
        <end position="651"/>
    </location>
</feature>
<feature type="domain" description="EGF-like" evidence="25">
    <location>
        <begin position="1430"/>
        <end position="1468"/>
    </location>
</feature>
<feature type="disulfide bond" evidence="20">
    <location>
        <begin position="1434"/>
        <end position="1444"/>
    </location>
</feature>
<feature type="domain" description="FAS1" evidence="26">
    <location>
        <begin position="370"/>
        <end position="504"/>
    </location>
</feature>
<dbReference type="FunFam" id="2.30.180.10:FF:000005">
    <property type="entry name" value="Stabilin 2"/>
    <property type="match status" value="2"/>
</dbReference>
<dbReference type="FunFam" id="2.10.25.10:FF:000278">
    <property type="entry name" value="Stabilin 2"/>
    <property type="match status" value="1"/>
</dbReference>
<dbReference type="PROSITE" id="PS00022">
    <property type="entry name" value="EGF_1"/>
    <property type="match status" value="6"/>
</dbReference>
<dbReference type="Proteomes" id="UP000515165">
    <property type="component" value="Chromosome 9"/>
</dbReference>
<keyword evidence="13 20" id="KW-1015">Disulfide bond</keyword>
<evidence type="ECO:0000256" key="5">
    <source>
        <dbReference type="ARBA" id="ARBA00022536"/>
    </source>
</evidence>
<dbReference type="GO" id="GO:0005041">
    <property type="term" value="F:low-density lipoprotein particle receptor activity"/>
    <property type="evidence" value="ECO:0007669"/>
    <property type="project" value="TreeGrafter"/>
</dbReference>
<dbReference type="SUPFAM" id="SSF56436">
    <property type="entry name" value="C-type lectin-like"/>
    <property type="match status" value="1"/>
</dbReference>
<dbReference type="GO" id="GO:0007155">
    <property type="term" value="P:cell adhesion"/>
    <property type="evidence" value="ECO:0007669"/>
    <property type="project" value="InterPro"/>
</dbReference>
<evidence type="ECO:0000256" key="14">
    <source>
        <dbReference type="ARBA" id="ARBA00023170"/>
    </source>
</evidence>
<feature type="domain" description="FAS1" evidence="26">
    <location>
        <begin position="992"/>
        <end position="1125"/>
    </location>
</feature>
<dbReference type="PANTHER" id="PTHR24038">
    <property type="entry name" value="STABILIN"/>
    <property type="match status" value="1"/>
</dbReference>
<keyword evidence="5 20" id="KW-0245">EGF-like domain</keyword>
<keyword evidence="15" id="KW-0325">Glycoprotein</keyword>
<dbReference type="SMART" id="SM00445">
    <property type="entry name" value="LINK"/>
    <property type="match status" value="1"/>
</dbReference>
<feature type="domain" description="EGF-like" evidence="25">
    <location>
        <begin position="1553"/>
        <end position="1592"/>
    </location>
</feature>
<evidence type="ECO:0000259" key="27">
    <source>
        <dbReference type="PROSITE" id="PS50963"/>
    </source>
</evidence>
<evidence type="ECO:0000256" key="16">
    <source>
        <dbReference type="ARBA" id="ARBA00023290"/>
    </source>
</evidence>
<evidence type="ECO:0000256" key="17">
    <source>
        <dbReference type="ARBA" id="ARBA00023292"/>
    </source>
</evidence>
<feature type="domain" description="FAS1" evidence="26">
    <location>
        <begin position="2274"/>
        <end position="2408"/>
    </location>
</feature>
<keyword evidence="28" id="KW-1185">Reference proteome</keyword>
<evidence type="ECO:0000256" key="4">
    <source>
        <dbReference type="ARBA" id="ARBA00022490"/>
    </source>
</evidence>
<feature type="domain" description="EGF-like" evidence="25">
    <location>
        <begin position="321"/>
        <end position="361"/>
    </location>
</feature>
<dbReference type="GO" id="GO:0005509">
    <property type="term" value="F:calcium ion binding"/>
    <property type="evidence" value="ECO:0007669"/>
    <property type="project" value="InterPro"/>
</dbReference>
<dbReference type="SMART" id="SM00180">
    <property type="entry name" value="EGF_Lam"/>
    <property type="match status" value="3"/>
</dbReference>
<evidence type="ECO:0000313" key="28">
    <source>
        <dbReference type="Proteomes" id="UP000515165"/>
    </source>
</evidence>
<dbReference type="SUPFAM" id="SSF82153">
    <property type="entry name" value="FAS1 domain"/>
    <property type="match status" value="7"/>
</dbReference>
<dbReference type="InterPro" id="IPR056806">
    <property type="entry name" value="EGF_STAB1-2"/>
</dbReference>
<keyword evidence="3" id="KW-1003">Cell membrane</keyword>
<evidence type="ECO:0000256" key="11">
    <source>
        <dbReference type="ARBA" id="ARBA00022989"/>
    </source>
</evidence>
<feature type="domain" description="EGF-like" evidence="25">
    <location>
        <begin position="1511"/>
        <end position="1552"/>
    </location>
</feature>
<feature type="region of interest" description="Disordered" evidence="22">
    <location>
        <begin position="2474"/>
        <end position="2514"/>
    </location>
</feature>
<organism evidence="28 29">
    <name type="scientific">Zalophus californianus</name>
    <name type="common">California sealion</name>
    <dbReference type="NCBI Taxonomy" id="9704"/>
    <lineage>
        <taxon>Eukaryota</taxon>
        <taxon>Metazoa</taxon>
        <taxon>Chordata</taxon>
        <taxon>Craniata</taxon>
        <taxon>Vertebrata</taxon>
        <taxon>Euteleostomi</taxon>
        <taxon>Mammalia</taxon>
        <taxon>Eutheria</taxon>
        <taxon>Laurasiatheria</taxon>
        <taxon>Carnivora</taxon>
        <taxon>Caniformia</taxon>
        <taxon>Pinnipedia</taxon>
        <taxon>Otariidae</taxon>
        <taxon>Zalophus</taxon>
    </lineage>
</organism>
<evidence type="ECO:0000256" key="22">
    <source>
        <dbReference type="SAM" id="MobiDB-lite"/>
    </source>
</evidence>
<dbReference type="RefSeq" id="XP_027449736.1">
    <property type="nucleotide sequence ID" value="XM_027593935.1"/>
</dbReference>
<evidence type="ECO:0000256" key="10">
    <source>
        <dbReference type="ARBA" id="ARBA00022737"/>
    </source>
</evidence>
<feature type="domain" description="EGF-like" evidence="25">
    <location>
        <begin position="1956"/>
        <end position="1996"/>
    </location>
</feature>
<feature type="domain" description="Link" evidence="27">
    <location>
        <begin position="2161"/>
        <end position="2254"/>
    </location>
</feature>
<feature type="domain" description="EGF-like" evidence="25">
    <location>
        <begin position="107"/>
        <end position="147"/>
    </location>
</feature>
<dbReference type="InterPro" id="IPR001881">
    <property type="entry name" value="EGF-like_Ca-bd_dom"/>
</dbReference>
<dbReference type="Pfam" id="PF02469">
    <property type="entry name" value="Fasciclin"/>
    <property type="match status" value="7"/>
</dbReference>
<dbReference type="Gene3D" id="2.30.180.10">
    <property type="entry name" value="FAS1 domain"/>
    <property type="match status" value="7"/>
</dbReference>
<dbReference type="PROSITE" id="PS50963">
    <property type="entry name" value="LINK_2"/>
    <property type="match status" value="1"/>
</dbReference>
<dbReference type="InterPro" id="IPR002049">
    <property type="entry name" value="LE_dom"/>
</dbReference>
<dbReference type="SMART" id="SM00179">
    <property type="entry name" value="EGF_CA"/>
    <property type="match status" value="8"/>
</dbReference>
<feature type="domain" description="EGF-like" evidence="25">
    <location>
        <begin position="1469"/>
        <end position="1510"/>
    </location>
</feature>
<feature type="disulfide bond" evidence="20">
    <location>
        <begin position="765"/>
        <end position="774"/>
    </location>
</feature>
<feature type="transmembrane region" description="Helical" evidence="23">
    <location>
        <begin position="2425"/>
        <end position="2445"/>
    </location>
</feature>
<dbReference type="Pfam" id="PF00193">
    <property type="entry name" value="Xlink"/>
    <property type="match status" value="1"/>
</dbReference>
<dbReference type="GO" id="GO:0005886">
    <property type="term" value="C:plasma membrane"/>
    <property type="evidence" value="ECO:0007669"/>
    <property type="project" value="UniProtKB-SubCell"/>
</dbReference>
<comment type="caution">
    <text evidence="20">Lacks conserved residue(s) required for the propagation of feature annotation.</text>
</comment>
<evidence type="ECO:0000256" key="6">
    <source>
        <dbReference type="ARBA" id="ARBA00022553"/>
    </source>
</evidence>
<feature type="domain" description="EGF-like" evidence="25">
    <location>
        <begin position="194"/>
        <end position="235"/>
    </location>
</feature>
<keyword evidence="14" id="KW-0675">Receptor</keyword>
<dbReference type="PANTHER" id="PTHR24038:SF0">
    <property type="entry name" value="STABILIN-2"/>
    <property type="match status" value="1"/>
</dbReference>
<reference evidence="29" key="1">
    <citation type="submission" date="2025-08" db="UniProtKB">
        <authorList>
            <consortium name="RefSeq"/>
        </authorList>
    </citation>
    <scope>IDENTIFICATION</scope>
    <source>
        <tissue evidence="29">Blood</tissue>
    </source>
</reference>
<keyword evidence="4" id="KW-0963">Cytoplasm</keyword>
<feature type="signal peptide" evidence="24">
    <location>
        <begin position="1"/>
        <end position="18"/>
    </location>
</feature>
<dbReference type="FunFam" id="2.10.25.10:FF:000470">
    <property type="entry name" value="Stabilin 2"/>
    <property type="match status" value="1"/>
</dbReference>
<dbReference type="InterPro" id="IPR016186">
    <property type="entry name" value="C-type_lectin-like/link_sf"/>
</dbReference>
<dbReference type="FunFam" id="2.10.25.10:FF:000448">
    <property type="entry name" value="Stabilin 2"/>
    <property type="match status" value="1"/>
</dbReference>
<feature type="domain" description="EGF-like" evidence="25">
    <location>
        <begin position="866"/>
        <end position="908"/>
    </location>
</feature>
<dbReference type="PROSITE" id="PS01186">
    <property type="entry name" value="EGF_2"/>
    <property type="match status" value="9"/>
</dbReference>
<dbReference type="FunFam" id="2.30.180.10:FF:000017">
    <property type="entry name" value="Stabilin 2"/>
    <property type="match status" value="1"/>
</dbReference>
<dbReference type="FunFam" id="2.30.180.10:FF:000018">
    <property type="entry name" value="Stabilin 2"/>
    <property type="match status" value="1"/>
</dbReference>
<dbReference type="FunFam" id="2.10.25.10:FF:000040">
    <property type="entry name" value="Stabilin 2"/>
    <property type="match status" value="5"/>
</dbReference>
<feature type="disulfide bond" evidence="20">
    <location>
        <begin position="1397"/>
        <end position="1414"/>
    </location>
</feature>
<dbReference type="Pfam" id="PF24887">
    <property type="entry name" value="EGF_STAB1-2"/>
    <property type="match status" value="2"/>
</dbReference>
<dbReference type="Gene3D" id="2.10.25.10">
    <property type="entry name" value="Laminin"/>
    <property type="match status" value="13"/>
</dbReference>
<feature type="domain" description="EGF-like" evidence="25">
    <location>
        <begin position="909"/>
        <end position="951"/>
    </location>
</feature>
<dbReference type="SMART" id="SM00181">
    <property type="entry name" value="EGF"/>
    <property type="match status" value="21"/>
</dbReference>
<feature type="domain" description="FAS1" evidence="26">
    <location>
        <begin position="1135"/>
        <end position="1263"/>
    </location>
</feature>
<dbReference type="GO" id="GO:0005737">
    <property type="term" value="C:cytoplasm"/>
    <property type="evidence" value="ECO:0007669"/>
    <property type="project" value="UniProtKB-SubCell"/>
</dbReference>
<feature type="domain" description="EGF-like" evidence="25">
    <location>
        <begin position="2086"/>
        <end position="2128"/>
    </location>
</feature>
<evidence type="ECO:0000256" key="1">
    <source>
        <dbReference type="ARBA" id="ARBA00004251"/>
    </source>
</evidence>
<gene>
    <name evidence="29" type="primary">STAB2</name>
</gene>
<keyword evidence="12 23" id="KW-0472">Membrane</keyword>
<evidence type="ECO:0000256" key="23">
    <source>
        <dbReference type="SAM" id="Phobius"/>
    </source>
</evidence>
<feature type="domain" description="FAS1" evidence="26">
    <location>
        <begin position="1594"/>
        <end position="1722"/>
    </location>
</feature>
<accession>A0A6J2D1W2</accession>
<feature type="domain" description="EGF-like" evidence="25">
    <location>
        <begin position="1389"/>
        <end position="1426"/>
    </location>
</feature>
<dbReference type="SMART" id="SM00554">
    <property type="entry name" value="FAS1"/>
    <property type="match status" value="7"/>
</dbReference>
<evidence type="ECO:0000256" key="19">
    <source>
        <dbReference type="ARBA" id="ARBA00079817"/>
    </source>
</evidence>
<dbReference type="FunFam" id="2.10.25.10:FF:000708">
    <property type="entry name" value="Stabilin 2"/>
    <property type="match status" value="1"/>
</dbReference>
<dbReference type="FunFam" id="2.30.180.10:FF:000016">
    <property type="entry name" value="Stabilin 2"/>
    <property type="match status" value="1"/>
</dbReference>
<evidence type="ECO:0000256" key="3">
    <source>
        <dbReference type="ARBA" id="ARBA00022475"/>
    </source>
</evidence>
<feature type="domain" description="EGF-like" evidence="25">
    <location>
        <begin position="735"/>
        <end position="775"/>
    </location>
</feature>
<evidence type="ECO:0000256" key="24">
    <source>
        <dbReference type="SAM" id="SignalP"/>
    </source>
</evidence>
<dbReference type="InterPro" id="IPR016187">
    <property type="entry name" value="CTDL_fold"/>
</dbReference>
<feature type="disulfide bond" evidence="20">
    <location>
        <begin position="1372"/>
        <end position="1381"/>
    </location>
</feature>
<proteinExistence type="predicted"/>
<feature type="domain" description="EGF-like" evidence="25">
    <location>
        <begin position="155"/>
        <end position="192"/>
    </location>
</feature>
<feature type="domain" description="EGF-like" evidence="25">
    <location>
        <begin position="236"/>
        <end position="275"/>
    </location>
</feature>
<dbReference type="FunFam" id="2.10.25.10:FF:000410">
    <property type="entry name" value="Stabilin 2"/>
    <property type="match status" value="1"/>
</dbReference>
<keyword evidence="9 24" id="KW-0732">Signal</keyword>
<dbReference type="GO" id="GO:0030169">
    <property type="term" value="F:low-density lipoprotein particle binding"/>
    <property type="evidence" value="ECO:0007669"/>
    <property type="project" value="TreeGrafter"/>
</dbReference>
<feature type="disulfide bond" evidence="21">
    <location>
        <begin position="2183"/>
        <end position="2252"/>
    </location>
</feature>
<keyword evidence="17" id="KW-0424">Laminin EGF-like domain</keyword>
<comment type="subcellular location">
    <subcellularLocation>
        <location evidence="1">Cell membrane</location>
        <topology evidence="1">Single-pass type I membrane protein</topology>
    </subcellularLocation>
    <subcellularLocation>
        <location evidence="2">Cytoplasm</location>
    </subcellularLocation>
</comment>
<dbReference type="PROSITE" id="PS50026">
    <property type="entry name" value="EGF_3"/>
    <property type="match status" value="17"/>
</dbReference>
<keyword evidence="16" id="KW-0373">Hyaluronic acid</keyword>
<dbReference type="GO" id="GO:0005540">
    <property type="term" value="F:hyaluronic acid binding"/>
    <property type="evidence" value="ECO:0007669"/>
    <property type="project" value="UniProtKB-KW"/>
</dbReference>
<keyword evidence="11 23" id="KW-1133">Transmembrane helix</keyword>
<sequence length="2514" mass="272679">MLQNLILLLLGLVIHNSCSPPETTDQAKRCDKKSLLTIRTECQSCSLNLGINCPDGYTKVTNGSMGVRDCRYIFEIRRYSLSLPGCRHICRKDYVQPQCCPGHWGPDCMECPGGASLPCSGRGTCAEGMEGNGSCSCQDGFGGTACETCADDNLFGPSCSAVCSCVHGVCNSGIDGDGSCECYSAYTGPSCDKPIPECAALLCPENSRCSPSSQDETKLECKCLPNYQGDGHYCEPINPCLQAICHPHAHCTYLGPNRHSCTCQEGYHGDGQVCLPVDPCQTHYGNCPTESTVCIYDGPGQSHCECREHYHNYVPGVGCSMIDVCASSNPCHRNANCTTIAPGQPKCTCQKGYVGDGSTCYGNIMERLRELNSEPRGKWQGRLTSFISLLDKAYARPLSNLGPFTVLLPTDKGLKGFDVKELLMDKEAAQYFVKLHIIAGQMNTEHMNNTDTFYTLTGKSGEIFNGDKDNQIKLKLSGGKKKVKIIQGDIVASNGLLHILDRAMDKMAPTFESNTKQTIMTMLQPRYSKFRSLLEETNVGHALDEDGAGGPYTIFVPSNEALNNMKDGTLDYLLSPEGSRKLLELVRYHIVPFTQLEVASLIVIPHIRSLANQIIQFNTTNNGQILANEVAMEETEVIAKNGRIYTLTGVLIPPSIVPILPHRCDESKREMRLGTCVSCSLVYWSKCPANSEPTTLFTHRCVYTGRIRSLKSGCARYCNATVQIPKCCKGFYGPDCNQCPGGFLNPCSGNGQCADGLDGNGTCVCQDGFQGSQCQFCSDPNKYGPRCDKKCLCISGTCNNRIDSDGACLAGTCREGSAGRFCHKQTSACGPYVQFCHIHATCEYSNGTASCVCKAGYKGDGSLCSEMDPCAEIVPGGCSRNAECVSTGMGTHTCVCQQGWTGDGRDCSEIDKCLLASTSGCHANATCLYIGPGQNECECKEGFRGNGIDCEAVTSCLEQTGKCHPLATCQFTSGLWSCVCQEGYEGDGLLCYGNAAVELSFLSAAAIFNQWINNASLQPMLSAASNLTVLVPSQQAIEDMDQDEKNFWLSKSNIPALIKYHMLLGTYRVADLQALSPSDMLATSLPGNFLHLAKADGNITIEGASVVDGDNAATNGLIHIINKVLVPQRSLSVSLPNLLTRLDQMPDYSIFRGYIIQYNLAGAIEAADAYTVFAPNNEAIENYIREKKVTTLGEDVLRYHVVLEEKLLKNDLHHGMHRETMLGFSYLLGFFLHDEQLYVNEAPVNYTNAATDKGVIHGLGKVLEIQKNRCDNNDTTIVQGKCGKCLQQPVCPFGTKQLGEEIRRCIYTIYFMGKRTLFIGCRAKCVKTVITRGCCAGFFGPQCQPCPGKAGNVCFGNGICLDGVNGTGVCECGEGFAGTACETCAEGKYGAHCDQVCSCVHGRCNQGPSGDGSCNCDLGWRGVRCDTEITKDDCNGMCHTSANCLLNPDGTASCKCAAGFQGNGTVCTAINACETSNGGCSARADCRRTTPGSRRCVCQAGHTGDGIVCLEINPCLENNGGCHKNAECTQTGPNQAVCNCLPKYTGDGKVCTLINTCLTKNGGCSEFAICNHTGPEERTCTCKPNYIGDGFTCRGNIYQELPKNPKTSQYFFQLLEHSVRDLSGPGPFTVFAPLSAAFDEEPRIKDWDEQGLMAQVLRYHVIACHQLLLENLKLIPNATSLQGESIVISVSQDTVYINNKAKIISSDIISTNGIIHIIDKLLSPQNLLITPKDASGRILQNLTTVATNHGYTKFSNLLQDVGLLGIITDPIHTPVTVFWPSDQALQTLRPEQQDFLFNQDNKDKLREYLKFHVIRDSKILAVDLPRTTAWKTLQGSELGVTCGAGGDIGELFLNDQTCRIVQRELLFDLGVAYGIDCLLIDPTLGGHCDTFATYNFSGDCWSCTNTPSCPRWSKPKGVKEKCRYNMSFKGYLEGCREQCTMVIRLPRCCKGYFGRDCQACPGGADAPCNNHGVCLDQYSGIGECRCNTGFNGTACELCLPGRFGPDCQPLPPVCTPPCSVHATCKEDNTCECNLSYEGDGFTCTVVDFCKQNNGGCAKVARCSQKGTKVSCSCLKGYKGDGHSCTEIDPCANGLNGGCHEHASCKMTGPGKHKCECKSHYVGDGIDCEPEQRPIDRCLQNNGQCHADANCADLHFQDTTVGVFHLRSPLGQYKLTFDKAREACANEAASMATYNQLSYAQKAKYHLCSAGWLESGRVAYPTAYASQNCGSGIVGIIDYGQRNNKSEMWDVFCYRMKDVNCTCKVGFVGDGFLCSGNLLQVLMSFPSLTNFLMEVLAYSNSSARGRAFLNHLTDLSTRSTLFVPHNSGLGENETLSGRDIEHHLANVSIFFYNDLVNGTVLQTKLGSQLLITSSQKQQQPETRFVDGRAILQWDIFASNGIIHVISRPLRAPPVPLASVHTGVGTGIFFATVLVFGAAALAAYSYFRLNRRTAGFQRFEQSEEDIHVAALGKQQPENIPNPLYESTPSAPPEPSCDRFMDAEDQQLDNSDPLGAL</sequence>
<keyword evidence="6" id="KW-0597">Phosphoprotein</keyword>
<evidence type="ECO:0000256" key="2">
    <source>
        <dbReference type="ARBA" id="ARBA00004496"/>
    </source>
</evidence>
<dbReference type="FunFam" id="2.30.180.10:FF:000020">
    <property type="entry name" value="Stabilin 2"/>
    <property type="match status" value="1"/>
</dbReference>
<feature type="domain" description="EGF-like" evidence="25">
    <location>
        <begin position="1344"/>
        <end position="1382"/>
    </location>
</feature>
<evidence type="ECO:0000256" key="12">
    <source>
        <dbReference type="ARBA" id="ARBA00023136"/>
    </source>
</evidence>
<dbReference type="InterPro" id="IPR000742">
    <property type="entry name" value="EGF"/>
</dbReference>
<dbReference type="SUPFAM" id="SSF57196">
    <property type="entry name" value="EGF/Laminin"/>
    <property type="match status" value="2"/>
</dbReference>
<dbReference type="FunFam" id="3.10.100.10:FF:000001">
    <property type="entry name" value="Hyaluronan proteoglycan link protein 1"/>
    <property type="match status" value="1"/>
</dbReference>
<dbReference type="InterPro" id="IPR036378">
    <property type="entry name" value="FAS1_dom_sf"/>
</dbReference>